<dbReference type="Proteomes" id="UP000310458">
    <property type="component" value="Unassembled WGS sequence"/>
</dbReference>
<evidence type="ECO:0000313" key="1">
    <source>
        <dbReference type="EMBL" id="TLP92228.1"/>
    </source>
</evidence>
<protein>
    <submittedName>
        <fullName evidence="1">Uncharacterized protein</fullName>
    </submittedName>
</protein>
<dbReference type="EMBL" id="VAVZ01000072">
    <property type="protein sequence ID" value="TLP92228.1"/>
    <property type="molecule type" value="Genomic_DNA"/>
</dbReference>
<keyword evidence="2" id="KW-1185">Reference proteome</keyword>
<gene>
    <name evidence="1" type="ORF">FEF26_15010</name>
</gene>
<sequence length="153" mass="17220">MAPYESLYRILIDSAGLQDTPALPEVDPVGVDRNNLETEKWSVEATKREACTRIVQRLPDQLGEVAAALRAAQASLVNVAAVWDSPTGPQRGKMTWISTPAGLLTHEEQQRGLRIRHELDAEHPGWMWLRLIDRLPRANDLQYWQREGETDGA</sequence>
<accession>A0A5R9B6U6</accession>
<dbReference type="AlphaFoldDB" id="A0A5R9B6U6"/>
<proteinExistence type="predicted"/>
<organism evidence="1 2">
    <name type="scientific">Nesterenkonia salmonea</name>
    <dbReference type="NCBI Taxonomy" id="1804987"/>
    <lineage>
        <taxon>Bacteria</taxon>
        <taxon>Bacillati</taxon>
        <taxon>Actinomycetota</taxon>
        <taxon>Actinomycetes</taxon>
        <taxon>Micrococcales</taxon>
        <taxon>Micrococcaceae</taxon>
        <taxon>Nesterenkonia</taxon>
    </lineage>
</organism>
<dbReference type="RefSeq" id="WP_138254348.1">
    <property type="nucleotide sequence ID" value="NZ_VAVZ01000072.1"/>
</dbReference>
<evidence type="ECO:0000313" key="2">
    <source>
        <dbReference type="Proteomes" id="UP000310458"/>
    </source>
</evidence>
<reference evidence="1 2" key="1">
    <citation type="submission" date="2019-05" db="EMBL/GenBank/DDBJ databases">
        <title>Nesterenkonia sp. GY074 isolated from the Southern Atlantic Ocean.</title>
        <authorList>
            <person name="Zhang G."/>
        </authorList>
    </citation>
    <scope>NUCLEOTIDE SEQUENCE [LARGE SCALE GENOMIC DNA]</scope>
    <source>
        <strain evidence="1 2">GY074</strain>
    </source>
</reference>
<comment type="caution">
    <text evidence="1">The sequence shown here is derived from an EMBL/GenBank/DDBJ whole genome shotgun (WGS) entry which is preliminary data.</text>
</comment>
<name>A0A5R9B6U6_9MICC</name>